<dbReference type="Proteomes" id="UP000032229">
    <property type="component" value="Chromosome"/>
</dbReference>
<feature type="domain" description="Cyclic nucleotide-binding" evidence="1">
    <location>
        <begin position="37"/>
        <end position="118"/>
    </location>
</feature>
<dbReference type="InterPro" id="IPR014710">
    <property type="entry name" value="RmlC-like_jellyroll"/>
</dbReference>
<sequence length="209" mass="24802">MSNTKYKSYYSIVMLNSVYPLSKALNKFLSESLVCTHYKKGEYIVKQDGVCNRLHLIRQGLVRGYFDYDNKEITTWVSTDNQMVTSILGYFSNQPAQENIQCLEETYTESLSYEDMHYALDNFKEMSILNRILMEEYYVFSEHRAFMARIPTARGRYKYFLKIMSPQIIDRLPKKYMASLLNMRPETLSRIENSFEYDLKSKSKLTYIK</sequence>
<keyword evidence="3" id="KW-1185">Reference proteome</keyword>
<evidence type="ECO:0000313" key="3">
    <source>
        <dbReference type="Proteomes" id="UP000032229"/>
    </source>
</evidence>
<dbReference type="InterPro" id="IPR000595">
    <property type="entry name" value="cNMP-bd_dom"/>
</dbReference>
<dbReference type="InterPro" id="IPR018490">
    <property type="entry name" value="cNMP-bd_dom_sf"/>
</dbReference>
<dbReference type="AlphaFoldDB" id="A0A0C5WIL2"/>
<dbReference type="Gene3D" id="2.60.120.10">
    <property type="entry name" value="Jelly Rolls"/>
    <property type="match status" value="1"/>
</dbReference>
<dbReference type="OrthoDB" id="758145at2"/>
<dbReference type="RefSeq" id="WP_052647532.1">
    <property type="nucleotide sequence ID" value="NZ_CP007202.1"/>
</dbReference>
<accession>A0A0C5WIL2</accession>
<dbReference type="SUPFAM" id="SSF51206">
    <property type="entry name" value="cAMP-binding domain-like"/>
    <property type="match status" value="1"/>
</dbReference>
<evidence type="ECO:0000313" key="2">
    <source>
        <dbReference type="EMBL" id="AJR05004.1"/>
    </source>
</evidence>
<evidence type="ECO:0000259" key="1">
    <source>
        <dbReference type="Pfam" id="PF00027"/>
    </source>
</evidence>
<dbReference type="CDD" id="cd00038">
    <property type="entry name" value="CAP_ED"/>
    <property type="match status" value="1"/>
</dbReference>
<organism evidence="2 3">
    <name type="scientific">Siansivirga zeaxanthinifaciens CC-SAMT-1</name>
    <dbReference type="NCBI Taxonomy" id="1454006"/>
    <lineage>
        <taxon>Bacteria</taxon>
        <taxon>Pseudomonadati</taxon>
        <taxon>Bacteroidota</taxon>
        <taxon>Flavobacteriia</taxon>
        <taxon>Flavobacteriales</taxon>
        <taxon>Flavobacteriaceae</taxon>
        <taxon>Siansivirga</taxon>
    </lineage>
</organism>
<dbReference type="EMBL" id="CP007202">
    <property type="protein sequence ID" value="AJR05004.1"/>
    <property type="molecule type" value="Genomic_DNA"/>
</dbReference>
<protein>
    <recommendedName>
        <fullName evidence="1">Cyclic nucleotide-binding domain-containing protein</fullName>
    </recommendedName>
</protein>
<dbReference type="HOGENOM" id="CLU_075053_9_3_10"/>
<name>A0A0C5WIL2_9FLAO</name>
<proteinExistence type="predicted"/>
<dbReference type="STRING" id="1454006.AW14_14445"/>
<dbReference type="Pfam" id="PF00027">
    <property type="entry name" value="cNMP_binding"/>
    <property type="match status" value="1"/>
</dbReference>
<dbReference type="KEGG" id="sze:AW14_14445"/>
<reference evidence="2 3" key="1">
    <citation type="submission" date="2014-02" db="EMBL/GenBank/DDBJ databases">
        <authorList>
            <person name="Young C.-C."/>
            <person name="Hameed A."/>
            <person name="Huang H.-C."/>
            <person name="Shahina M."/>
        </authorList>
    </citation>
    <scope>NUCLEOTIDE SEQUENCE [LARGE SCALE GENOMIC DNA]</scope>
    <source>
        <strain evidence="2 3">CC-SAMT-1</strain>
    </source>
</reference>
<gene>
    <name evidence="2" type="ORF">AW14_14445</name>
</gene>